<organism evidence="1 2">
    <name type="scientific">Desulfovibrio desulfuricans</name>
    <dbReference type="NCBI Taxonomy" id="876"/>
    <lineage>
        <taxon>Bacteria</taxon>
        <taxon>Pseudomonadati</taxon>
        <taxon>Thermodesulfobacteriota</taxon>
        <taxon>Desulfovibrionia</taxon>
        <taxon>Desulfovibrionales</taxon>
        <taxon>Desulfovibrionaceae</taxon>
        <taxon>Desulfovibrio</taxon>
    </lineage>
</organism>
<sequence>MDKRYIIWAPALTRSAGTKALYALYGKLRDKGCTALLFCPEEHREEYEYIDVLDEHTLRNDIVVYPEIVWGNPLRFSNVVRFVFYFPGRLAGEPQFHHSEMVFTWWVGYFDAPVLHWPTLDTSLFYDENLPRTHNCYFLNKKYDNMKLIDALDGAIEITMSYPASRVELAQLLKTTKILYTFDRYSLLNDEAYACGAEVCLVQDGELVPYRSDPYIDVAEAETQLVSFIAATQAMNYVGELQDDTPFLDKFGGLNYKTAMRCAACGAWEQALTFAHKAFCGRPLLRPALVDAGSETPASPAGHDDVPGPKWRMLLEKYSAFVQRKQFGQADAVLYEGMMSAIADNRREVFALLAALRSVLRENRGQGRASLRYAELALLADPLNAMASQMCVYQYLAEGKVNLAVMTACRMCCLFLKPLVFERAFFGTALLGLVVAQSGQSPLQLAAKMPQIMQAAMDAVKKQVASPTSPREWGAKLAEAEQSL</sequence>
<evidence type="ECO:0000313" key="1">
    <source>
        <dbReference type="EMBL" id="QCC85404.1"/>
    </source>
</evidence>
<reference evidence="1 2" key="1">
    <citation type="submission" date="2019-02" db="EMBL/GenBank/DDBJ databases">
        <title>Complete Genome Sequence of Desulfovibrio desulfuricans IC1, a Sulfonate Utilizing Anaerobe.</title>
        <authorList>
            <person name="Day L.A."/>
            <person name="De Leon K.B."/>
            <person name="Wall J.D."/>
        </authorList>
    </citation>
    <scope>NUCLEOTIDE SEQUENCE [LARGE SCALE GENOMIC DNA]</scope>
    <source>
        <strain evidence="1 2">IC1</strain>
    </source>
</reference>
<proteinExistence type="predicted"/>
<dbReference type="AlphaFoldDB" id="A0A4P7UKP1"/>
<gene>
    <name evidence="1" type="ORF">DDIC_05845</name>
</gene>
<dbReference type="RefSeq" id="WP_136399572.1">
    <property type="nucleotide sequence ID" value="NZ_CP036295.1"/>
</dbReference>
<name>A0A4P7UKP1_DESDE</name>
<evidence type="ECO:0000313" key="2">
    <source>
        <dbReference type="Proteomes" id="UP000297065"/>
    </source>
</evidence>
<dbReference type="OrthoDB" id="9179784at2"/>
<dbReference type="EMBL" id="CP036295">
    <property type="protein sequence ID" value="QCC85404.1"/>
    <property type="molecule type" value="Genomic_DNA"/>
</dbReference>
<protein>
    <submittedName>
        <fullName evidence="1">Uncharacterized protein</fullName>
    </submittedName>
</protein>
<dbReference type="Proteomes" id="UP000297065">
    <property type="component" value="Chromosome"/>
</dbReference>
<accession>A0A4P7UKP1</accession>